<reference evidence="3" key="1">
    <citation type="submission" date="2025-08" db="UniProtKB">
        <authorList>
            <consortium name="Ensembl"/>
        </authorList>
    </citation>
    <scope>IDENTIFICATION</scope>
</reference>
<organism evidence="3 4">
    <name type="scientific">Amphilophus citrinellus</name>
    <name type="common">Midas cichlid</name>
    <name type="synonym">Cichlasoma citrinellum</name>
    <dbReference type="NCBI Taxonomy" id="61819"/>
    <lineage>
        <taxon>Eukaryota</taxon>
        <taxon>Metazoa</taxon>
        <taxon>Chordata</taxon>
        <taxon>Craniata</taxon>
        <taxon>Vertebrata</taxon>
        <taxon>Euteleostomi</taxon>
        <taxon>Actinopterygii</taxon>
        <taxon>Neopterygii</taxon>
        <taxon>Teleostei</taxon>
        <taxon>Neoteleostei</taxon>
        <taxon>Acanthomorphata</taxon>
        <taxon>Ovalentaria</taxon>
        <taxon>Cichlomorphae</taxon>
        <taxon>Cichliformes</taxon>
        <taxon>Cichlidae</taxon>
        <taxon>New World cichlids</taxon>
        <taxon>Cichlasomatinae</taxon>
        <taxon>Heroini</taxon>
        <taxon>Amphilophus</taxon>
    </lineage>
</organism>
<feature type="domain" description="MHC class I-like antigen recognition-like" evidence="2">
    <location>
        <begin position="25"/>
        <end position="175"/>
    </location>
</feature>
<evidence type="ECO:0000256" key="1">
    <source>
        <dbReference type="ARBA" id="ARBA00023180"/>
    </source>
</evidence>
<dbReference type="GO" id="GO:0005615">
    <property type="term" value="C:extracellular space"/>
    <property type="evidence" value="ECO:0007669"/>
    <property type="project" value="TreeGrafter"/>
</dbReference>
<dbReference type="Ensembl" id="ENSACIT00000027038.1">
    <property type="protein sequence ID" value="ENSACIP00000026345.1"/>
    <property type="gene ID" value="ENSACIG00000020427.1"/>
</dbReference>
<name>A0A3Q0T2F8_AMPCI</name>
<dbReference type="STRING" id="61819.ENSACIP00000026345"/>
<evidence type="ECO:0000313" key="3">
    <source>
        <dbReference type="Ensembl" id="ENSACIP00000026345.1"/>
    </source>
</evidence>
<dbReference type="InterPro" id="IPR011162">
    <property type="entry name" value="MHC_I/II-like_Ag-recog"/>
</dbReference>
<dbReference type="InterPro" id="IPR011161">
    <property type="entry name" value="MHC_I-like_Ag-recog"/>
</dbReference>
<dbReference type="SUPFAM" id="SSF54452">
    <property type="entry name" value="MHC antigen-recognition domain"/>
    <property type="match status" value="1"/>
</dbReference>
<dbReference type="Proteomes" id="UP000261340">
    <property type="component" value="Unplaced"/>
</dbReference>
<dbReference type="InterPro" id="IPR037055">
    <property type="entry name" value="MHC_I-like_Ag-recog_sf"/>
</dbReference>
<accession>A0A3Q0T2F8</accession>
<dbReference type="Gene3D" id="3.30.500.10">
    <property type="entry name" value="MHC class I-like antigen recognition-like"/>
    <property type="match status" value="1"/>
</dbReference>
<dbReference type="GO" id="GO:0006955">
    <property type="term" value="P:immune response"/>
    <property type="evidence" value="ECO:0007669"/>
    <property type="project" value="TreeGrafter"/>
</dbReference>
<dbReference type="Pfam" id="PF00129">
    <property type="entry name" value="MHC_I"/>
    <property type="match status" value="1"/>
</dbReference>
<keyword evidence="4" id="KW-1185">Reference proteome</keyword>
<dbReference type="PANTHER" id="PTHR16675">
    <property type="entry name" value="MHC CLASS I-RELATED"/>
    <property type="match status" value="1"/>
</dbReference>
<evidence type="ECO:0000313" key="4">
    <source>
        <dbReference type="Proteomes" id="UP000261340"/>
    </source>
</evidence>
<dbReference type="PANTHER" id="PTHR16675:SF237">
    <property type="entry name" value="MHC CLASS I ANTIGEN TRANSCRIPT VARIANT 1-RELATED"/>
    <property type="match status" value="1"/>
</dbReference>
<proteinExistence type="predicted"/>
<reference evidence="3" key="2">
    <citation type="submission" date="2025-09" db="UniProtKB">
        <authorList>
            <consortium name="Ensembl"/>
        </authorList>
    </citation>
    <scope>IDENTIFICATION</scope>
</reference>
<evidence type="ECO:0000259" key="2">
    <source>
        <dbReference type="Pfam" id="PF00129"/>
    </source>
</evidence>
<dbReference type="GO" id="GO:0009897">
    <property type="term" value="C:external side of plasma membrane"/>
    <property type="evidence" value="ECO:0007669"/>
    <property type="project" value="TreeGrafter"/>
</dbReference>
<protein>
    <recommendedName>
        <fullName evidence="2">MHC class I-like antigen recognition-like domain-containing protein</fullName>
    </recommendedName>
</protein>
<keyword evidence="1" id="KW-0325">Glycoprotein</keyword>
<sequence>ITSALTTVWCWVADVSPGQTLSCMTHVLQYFYTGSSGIPEFVVVGMVDDVQIIHYDSSSRRAEPTQDWMIRVTEDDPQYWDTEAQRINNNIETFFFFYHLIRVHVVQLFYGCEWDDEYEDVKGFLQYGYDGEDFIVFDLKTQTWIAPKEQAVRLCWLAEEIRELRSTQLEENRYKNLILFPQILGRNVLLILGRSFWS</sequence>
<dbReference type="GeneTree" id="ENSGT01120000271828"/>
<dbReference type="InterPro" id="IPR050208">
    <property type="entry name" value="MHC_class-I_related"/>
</dbReference>
<dbReference type="AlphaFoldDB" id="A0A3Q0T2F8"/>